<dbReference type="CDD" id="cd06171">
    <property type="entry name" value="Sigma70_r4"/>
    <property type="match status" value="1"/>
</dbReference>
<dbReference type="InterPro" id="IPR007627">
    <property type="entry name" value="RNA_pol_sigma70_r2"/>
</dbReference>
<keyword evidence="2" id="KW-0805">Transcription regulation</keyword>
<keyword evidence="3" id="KW-0731">Sigma factor</keyword>
<feature type="domain" description="RNA polymerase sigma factor 70 region 4 type 2" evidence="6">
    <location>
        <begin position="107"/>
        <end position="159"/>
    </location>
</feature>
<gene>
    <name evidence="7" type="ORF">D1013_03550</name>
</gene>
<comment type="similarity">
    <text evidence="1">Belongs to the sigma-70 factor family. ECF subfamily.</text>
</comment>
<feature type="domain" description="RNA polymerase sigma-70 region 2" evidence="5">
    <location>
        <begin position="15"/>
        <end position="80"/>
    </location>
</feature>
<dbReference type="Pfam" id="PF04542">
    <property type="entry name" value="Sigma70_r2"/>
    <property type="match status" value="1"/>
</dbReference>
<keyword evidence="8" id="KW-1185">Reference proteome</keyword>
<dbReference type="GO" id="GO:0003677">
    <property type="term" value="F:DNA binding"/>
    <property type="evidence" value="ECO:0007669"/>
    <property type="project" value="InterPro"/>
</dbReference>
<dbReference type="PANTHER" id="PTHR43133">
    <property type="entry name" value="RNA POLYMERASE ECF-TYPE SIGMA FACTO"/>
    <property type="match status" value="1"/>
</dbReference>
<dbReference type="InterPro" id="IPR014284">
    <property type="entry name" value="RNA_pol_sigma-70_dom"/>
</dbReference>
<dbReference type="InterPro" id="IPR036388">
    <property type="entry name" value="WH-like_DNA-bd_sf"/>
</dbReference>
<evidence type="ECO:0000259" key="6">
    <source>
        <dbReference type="Pfam" id="PF08281"/>
    </source>
</evidence>
<protein>
    <submittedName>
        <fullName evidence="7">RNA polymerase sigma-70 factor</fullName>
    </submittedName>
</protein>
<dbReference type="InterPro" id="IPR013325">
    <property type="entry name" value="RNA_pol_sigma_r2"/>
</dbReference>
<evidence type="ECO:0000256" key="2">
    <source>
        <dbReference type="ARBA" id="ARBA00023015"/>
    </source>
</evidence>
<organism evidence="7 8">
    <name type="scientific">Euzebyella marina</name>
    <dbReference type="NCBI Taxonomy" id="1761453"/>
    <lineage>
        <taxon>Bacteria</taxon>
        <taxon>Pseudomonadati</taxon>
        <taxon>Bacteroidota</taxon>
        <taxon>Flavobacteriia</taxon>
        <taxon>Flavobacteriales</taxon>
        <taxon>Flavobacteriaceae</taxon>
        <taxon>Euzebyella</taxon>
    </lineage>
</organism>
<evidence type="ECO:0000256" key="3">
    <source>
        <dbReference type="ARBA" id="ARBA00023082"/>
    </source>
</evidence>
<dbReference type="Gene3D" id="1.10.1740.10">
    <property type="match status" value="1"/>
</dbReference>
<name>A0A3G2L2P7_9FLAO</name>
<evidence type="ECO:0000256" key="1">
    <source>
        <dbReference type="ARBA" id="ARBA00010641"/>
    </source>
</evidence>
<dbReference type="OrthoDB" id="9772248at2"/>
<dbReference type="AlphaFoldDB" id="A0A3G2L2P7"/>
<dbReference type="InterPro" id="IPR039425">
    <property type="entry name" value="RNA_pol_sigma-70-like"/>
</dbReference>
<proteinExistence type="inferred from homology"/>
<dbReference type="EMBL" id="CP032050">
    <property type="protein sequence ID" value="AYN66522.1"/>
    <property type="molecule type" value="Genomic_DNA"/>
</dbReference>
<dbReference type="Proteomes" id="UP000276309">
    <property type="component" value="Chromosome"/>
</dbReference>
<dbReference type="SUPFAM" id="SSF88659">
    <property type="entry name" value="Sigma3 and sigma4 domains of RNA polymerase sigma factors"/>
    <property type="match status" value="1"/>
</dbReference>
<dbReference type="SUPFAM" id="SSF88946">
    <property type="entry name" value="Sigma2 domain of RNA polymerase sigma factors"/>
    <property type="match status" value="1"/>
</dbReference>
<evidence type="ECO:0000256" key="4">
    <source>
        <dbReference type="ARBA" id="ARBA00023163"/>
    </source>
</evidence>
<dbReference type="InterPro" id="IPR014327">
    <property type="entry name" value="RNA_pol_sigma70_bacteroid"/>
</dbReference>
<dbReference type="GO" id="GO:0016987">
    <property type="term" value="F:sigma factor activity"/>
    <property type="evidence" value="ECO:0007669"/>
    <property type="project" value="UniProtKB-KW"/>
</dbReference>
<dbReference type="PANTHER" id="PTHR43133:SF46">
    <property type="entry name" value="RNA POLYMERASE SIGMA-70 FACTOR ECF SUBFAMILY"/>
    <property type="match status" value="1"/>
</dbReference>
<reference evidence="7 8" key="1">
    <citation type="submission" date="2018-08" db="EMBL/GenBank/DDBJ databases">
        <title>The reduced genetic potential of extracellular carbohydrate catabolism in Euzebyella marina RN62, a Flavobacteriia bacterium isolated from the hadal water.</title>
        <authorList>
            <person name="Xue C."/>
        </authorList>
    </citation>
    <scope>NUCLEOTIDE SEQUENCE [LARGE SCALE GENOMIC DNA]</scope>
    <source>
        <strain evidence="7 8">RN62</strain>
    </source>
</reference>
<evidence type="ECO:0000313" key="7">
    <source>
        <dbReference type="EMBL" id="AYN66522.1"/>
    </source>
</evidence>
<dbReference type="NCBIfam" id="TIGR02985">
    <property type="entry name" value="Sig70_bacteroi1"/>
    <property type="match status" value="1"/>
</dbReference>
<evidence type="ECO:0000313" key="8">
    <source>
        <dbReference type="Proteomes" id="UP000276309"/>
    </source>
</evidence>
<dbReference type="InterPro" id="IPR013324">
    <property type="entry name" value="RNA_pol_sigma_r3/r4-like"/>
</dbReference>
<dbReference type="GO" id="GO:0006352">
    <property type="term" value="P:DNA-templated transcription initiation"/>
    <property type="evidence" value="ECO:0007669"/>
    <property type="project" value="InterPro"/>
</dbReference>
<keyword evidence="4" id="KW-0804">Transcription</keyword>
<dbReference type="Gene3D" id="1.10.10.10">
    <property type="entry name" value="Winged helix-like DNA-binding domain superfamily/Winged helix DNA-binding domain"/>
    <property type="match status" value="1"/>
</dbReference>
<dbReference type="NCBIfam" id="TIGR02937">
    <property type="entry name" value="sigma70-ECF"/>
    <property type="match status" value="1"/>
</dbReference>
<evidence type="ECO:0000259" key="5">
    <source>
        <dbReference type="Pfam" id="PF04542"/>
    </source>
</evidence>
<dbReference type="Pfam" id="PF08281">
    <property type="entry name" value="Sigma70_r4_2"/>
    <property type="match status" value="1"/>
</dbReference>
<accession>A0A3G2L2P7</accession>
<dbReference type="KEGG" id="emar:D1013_03550"/>
<sequence length="178" mass="20915">MQKPPLTIEELELFFKSNHAFLCLVALSIVKDKDVAKDIVQDFFISYWERRKNVQFTVSFKAYAVRAIKNLSLQHVQKVKKEQSLVNQLVANIKVDEEKPQKIGNKKRIQELIDRLPESRRKIFISYVIYGQSYSEIAENNGVSVNTVKTQMKRAYRFLRSEANPDLLYFCLVMFEIF</sequence>
<dbReference type="RefSeq" id="WP_121847574.1">
    <property type="nucleotide sequence ID" value="NZ_CP032050.1"/>
</dbReference>
<dbReference type="InterPro" id="IPR013249">
    <property type="entry name" value="RNA_pol_sigma70_r4_t2"/>
</dbReference>